<dbReference type="InterPro" id="IPR005135">
    <property type="entry name" value="Endo/exonuclease/phosphatase"/>
</dbReference>
<reference evidence="14" key="1">
    <citation type="submission" date="2025-08" db="UniProtKB">
        <authorList>
            <consortium name="Ensembl"/>
        </authorList>
    </citation>
    <scope>IDENTIFICATION</scope>
</reference>
<keyword evidence="15" id="KW-1185">Reference proteome</keyword>
<dbReference type="InterPro" id="IPR036691">
    <property type="entry name" value="Endo/exonu/phosph_ase_sf"/>
</dbReference>
<evidence type="ECO:0000256" key="4">
    <source>
        <dbReference type="ARBA" id="ARBA00022729"/>
    </source>
</evidence>
<dbReference type="GO" id="GO:0005783">
    <property type="term" value="C:endoplasmic reticulum"/>
    <property type="evidence" value="ECO:0007669"/>
    <property type="project" value="UniProtKB-SubCell"/>
</dbReference>
<evidence type="ECO:0000256" key="1">
    <source>
        <dbReference type="ARBA" id="ARBA00004240"/>
    </source>
</evidence>
<dbReference type="GO" id="GO:0003677">
    <property type="term" value="F:DNA binding"/>
    <property type="evidence" value="ECO:0007669"/>
    <property type="project" value="TreeGrafter"/>
</dbReference>
<evidence type="ECO:0000313" key="14">
    <source>
        <dbReference type="Ensembl" id="ENSCABP00000020985.1"/>
    </source>
</evidence>
<keyword evidence="6" id="KW-0378">Hydrolase</keyword>
<dbReference type="GO" id="GO:0004530">
    <property type="term" value="F:deoxyribonuclease I activity"/>
    <property type="evidence" value="ECO:0007669"/>
    <property type="project" value="TreeGrafter"/>
</dbReference>
<gene>
    <name evidence="14" type="primary">DNASE1L1</name>
</gene>
<dbReference type="InterPro" id="IPR016202">
    <property type="entry name" value="DNase_I"/>
</dbReference>
<dbReference type="GeneTree" id="ENSGT00950000182846"/>
<evidence type="ECO:0000256" key="9">
    <source>
        <dbReference type="ARBA" id="ARBA00023180"/>
    </source>
</evidence>
<accession>A0A8C0HF83</accession>
<dbReference type="Proteomes" id="UP000694404">
    <property type="component" value="Unplaced"/>
</dbReference>
<reference evidence="14" key="2">
    <citation type="submission" date="2025-09" db="UniProtKB">
        <authorList>
            <consortium name="Ensembl"/>
        </authorList>
    </citation>
    <scope>IDENTIFICATION</scope>
</reference>
<evidence type="ECO:0000256" key="3">
    <source>
        <dbReference type="ARBA" id="ARBA00022722"/>
    </source>
</evidence>
<keyword evidence="7" id="KW-0256">Endoplasmic reticulum</keyword>
<keyword evidence="8" id="KW-1015">Disulfide bond</keyword>
<dbReference type="Gene3D" id="3.60.10.10">
    <property type="entry name" value="Endonuclease/exonuclease/phosphatase"/>
    <property type="match status" value="1"/>
</dbReference>
<dbReference type="PANTHER" id="PTHR11371">
    <property type="entry name" value="DEOXYRIBONUCLEASE"/>
    <property type="match status" value="1"/>
</dbReference>
<comment type="similarity">
    <text evidence="2">Belongs to the DNase I family.</text>
</comment>
<protein>
    <recommendedName>
        <fullName evidence="10">Deoxyribonuclease-1-like 1</fullName>
    </recommendedName>
    <alternativeName>
        <fullName evidence="12">DNase X</fullName>
    </alternativeName>
    <alternativeName>
        <fullName evidence="11">Deoxyribonuclease I-like 1</fullName>
    </alternativeName>
</protein>
<evidence type="ECO:0000256" key="2">
    <source>
        <dbReference type="ARBA" id="ARBA00007359"/>
    </source>
</evidence>
<dbReference type="PRINTS" id="PR00130">
    <property type="entry name" value="DNASEI"/>
</dbReference>
<dbReference type="GO" id="GO:0005634">
    <property type="term" value="C:nucleus"/>
    <property type="evidence" value="ECO:0007669"/>
    <property type="project" value="TreeGrafter"/>
</dbReference>
<keyword evidence="4" id="KW-0732">Signal</keyword>
<organism evidence="14 15">
    <name type="scientific">Chelonoidis abingdonii</name>
    <name type="common">Abingdon island giant tortoise</name>
    <name type="synonym">Testudo abingdonii</name>
    <dbReference type="NCBI Taxonomy" id="106734"/>
    <lineage>
        <taxon>Eukaryota</taxon>
        <taxon>Metazoa</taxon>
        <taxon>Chordata</taxon>
        <taxon>Craniata</taxon>
        <taxon>Vertebrata</taxon>
        <taxon>Euteleostomi</taxon>
        <taxon>Archelosauria</taxon>
        <taxon>Testudinata</taxon>
        <taxon>Testudines</taxon>
        <taxon>Cryptodira</taxon>
        <taxon>Durocryptodira</taxon>
        <taxon>Testudinoidea</taxon>
        <taxon>Testudinidae</taxon>
        <taxon>Chelonoidis</taxon>
    </lineage>
</organism>
<evidence type="ECO:0000313" key="15">
    <source>
        <dbReference type="Proteomes" id="UP000694404"/>
    </source>
</evidence>
<dbReference type="Ensembl" id="ENSCABT00000022990.1">
    <property type="protein sequence ID" value="ENSCABP00000020985.1"/>
    <property type="gene ID" value="ENSCABG00000015466.1"/>
</dbReference>
<evidence type="ECO:0000259" key="13">
    <source>
        <dbReference type="Pfam" id="PF03372"/>
    </source>
</evidence>
<evidence type="ECO:0000256" key="8">
    <source>
        <dbReference type="ARBA" id="ARBA00023157"/>
    </source>
</evidence>
<evidence type="ECO:0000256" key="7">
    <source>
        <dbReference type="ARBA" id="ARBA00022824"/>
    </source>
</evidence>
<dbReference type="SMART" id="SM00476">
    <property type="entry name" value="DNaseIc"/>
    <property type="match status" value="1"/>
</dbReference>
<proteinExistence type="inferred from homology"/>
<dbReference type="Pfam" id="PF03372">
    <property type="entry name" value="Exo_endo_phos"/>
    <property type="match status" value="1"/>
</dbReference>
<keyword evidence="5" id="KW-0255">Endonuclease</keyword>
<dbReference type="GO" id="GO:0006308">
    <property type="term" value="P:DNA catabolic process"/>
    <property type="evidence" value="ECO:0007669"/>
    <property type="project" value="InterPro"/>
</dbReference>
<feature type="domain" description="Endonuclease/exonuclease/phosphatase" evidence="13">
    <location>
        <begin position="41"/>
        <end position="192"/>
    </location>
</feature>
<dbReference type="SUPFAM" id="SSF56219">
    <property type="entry name" value="DNase I-like"/>
    <property type="match status" value="1"/>
</dbReference>
<evidence type="ECO:0000256" key="11">
    <source>
        <dbReference type="ARBA" id="ARBA00042003"/>
    </source>
</evidence>
<keyword evidence="3" id="KW-0540">Nuclease</keyword>
<evidence type="ECO:0000256" key="10">
    <source>
        <dbReference type="ARBA" id="ARBA00041152"/>
    </source>
</evidence>
<evidence type="ECO:0000256" key="5">
    <source>
        <dbReference type="ARBA" id="ARBA00022759"/>
    </source>
</evidence>
<evidence type="ECO:0000256" key="12">
    <source>
        <dbReference type="ARBA" id="ARBA00043073"/>
    </source>
</evidence>
<dbReference type="AlphaFoldDB" id="A0A8C0HF83"/>
<dbReference type="PANTHER" id="PTHR11371:SF28">
    <property type="entry name" value="DEOXYRIBONUCLEASE-1-LIKE 1"/>
    <property type="match status" value="1"/>
</dbReference>
<evidence type="ECO:0000256" key="6">
    <source>
        <dbReference type="ARBA" id="ARBA00022801"/>
    </source>
</evidence>
<sequence length="243" mass="26324">MDRARCSLWVVVEVKSSRRDGGIQHTLPRSLPALTLPLTCRSSRTQVLNSYLCLDENPDRPDAFACEPFVVRFSLPSKGECVPGHLVLLGGDVGWEGCRGDIMFLGDFNTDCGYVAKKRWGQIQLRREPGFHWLIGDAANTTARNSTHCAYDRIVVHGERCLGLVVPGSAQPFDFPGTFGLTETEALKVSDHYLVEVQLELNAAPTGPCPAAPGRAGGLALTSLLGARTGTEGLECKPTCRTL</sequence>
<comment type="subcellular location">
    <subcellularLocation>
        <location evidence="1">Endoplasmic reticulum</location>
    </subcellularLocation>
</comment>
<name>A0A8C0HF83_CHEAB</name>
<keyword evidence="9" id="KW-0325">Glycoprotein</keyword>